<evidence type="ECO:0000256" key="3">
    <source>
        <dbReference type="ARBA" id="ARBA00008848"/>
    </source>
</evidence>
<dbReference type="InterPro" id="IPR017901">
    <property type="entry name" value="C-CAP_CF_C-like"/>
</dbReference>
<feature type="domain" description="C-CAP/cofactor C-like" evidence="8">
    <location>
        <begin position="338"/>
        <end position="471"/>
    </location>
</feature>
<dbReference type="PANTHER" id="PTHR16052">
    <property type="entry name" value="TBCC DOMAIN-CONTAINING PROTEIN 1"/>
    <property type="match status" value="1"/>
</dbReference>
<dbReference type="SMART" id="SM00673">
    <property type="entry name" value="CARP"/>
    <property type="match status" value="2"/>
</dbReference>
<evidence type="ECO:0000259" key="8">
    <source>
        <dbReference type="PROSITE" id="PS51329"/>
    </source>
</evidence>
<dbReference type="InterPro" id="IPR012945">
    <property type="entry name" value="Tubulin-bd_cofactor_C_dom"/>
</dbReference>
<protein>
    <recommendedName>
        <fullName evidence="4">TBCC domain-containing protein 1</fullName>
    </recommendedName>
</protein>
<gene>
    <name evidence="9" type="ORF">Cgig2_031882</name>
</gene>
<comment type="similarity">
    <text evidence="3">Belongs to the TBCC family.</text>
</comment>
<name>A0A9Q1KSP2_9CARY</name>
<comment type="subcellular location">
    <subcellularLocation>
        <location evidence="1">Cytoplasm</location>
        <location evidence="1">Cytoskeleton</location>
        <location evidence="1">Microtubule organizing center</location>
        <location evidence="1">Centrosome</location>
    </subcellularLocation>
    <subcellularLocation>
        <location evidence="2">Cytoplasm</location>
        <location evidence="2">Cytoskeleton</location>
        <location evidence="2">Spindle pole</location>
    </subcellularLocation>
</comment>
<dbReference type="InterPro" id="IPR039589">
    <property type="entry name" value="TBCC1"/>
</dbReference>
<keyword evidence="6" id="KW-0206">Cytoskeleton</keyword>
<organism evidence="9 10">
    <name type="scientific">Carnegiea gigantea</name>
    <dbReference type="NCBI Taxonomy" id="171969"/>
    <lineage>
        <taxon>Eukaryota</taxon>
        <taxon>Viridiplantae</taxon>
        <taxon>Streptophyta</taxon>
        <taxon>Embryophyta</taxon>
        <taxon>Tracheophyta</taxon>
        <taxon>Spermatophyta</taxon>
        <taxon>Magnoliopsida</taxon>
        <taxon>eudicotyledons</taxon>
        <taxon>Gunneridae</taxon>
        <taxon>Pentapetalae</taxon>
        <taxon>Caryophyllales</taxon>
        <taxon>Cactineae</taxon>
        <taxon>Cactaceae</taxon>
        <taxon>Cactoideae</taxon>
        <taxon>Echinocereeae</taxon>
        <taxon>Carnegiea</taxon>
    </lineage>
</organism>
<dbReference type="PROSITE" id="PS51329">
    <property type="entry name" value="C_CAP_COFACTOR_C"/>
    <property type="match status" value="1"/>
</dbReference>
<dbReference type="Pfam" id="PF07986">
    <property type="entry name" value="TBCC"/>
    <property type="match status" value="1"/>
</dbReference>
<evidence type="ECO:0000256" key="7">
    <source>
        <dbReference type="SAM" id="MobiDB-lite"/>
    </source>
</evidence>
<dbReference type="OrthoDB" id="427777at2759"/>
<evidence type="ECO:0000313" key="9">
    <source>
        <dbReference type="EMBL" id="KAJ8448158.1"/>
    </source>
</evidence>
<keyword evidence="10" id="KW-1185">Reference proteome</keyword>
<dbReference type="InterPro" id="IPR016098">
    <property type="entry name" value="CAP/MinC_C"/>
</dbReference>
<proteinExistence type="inferred from homology"/>
<dbReference type="Proteomes" id="UP001153076">
    <property type="component" value="Unassembled WGS sequence"/>
</dbReference>
<dbReference type="PANTHER" id="PTHR16052:SF0">
    <property type="entry name" value="TBCC DOMAIN-CONTAINING PROTEIN 1"/>
    <property type="match status" value="1"/>
</dbReference>
<evidence type="ECO:0000256" key="6">
    <source>
        <dbReference type="ARBA" id="ARBA00023212"/>
    </source>
</evidence>
<feature type="region of interest" description="Disordered" evidence="7">
    <location>
        <begin position="269"/>
        <end position="290"/>
    </location>
</feature>
<dbReference type="GO" id="GO:0000922">
    <property type="term" value="C:spindle pole"/>
    <property type="evidence" value="ECO:0007669"/>
    <property type="project" value="UniProtKB-SubCell"/>
</dbReference>
<dbReference type="Gene3D" id="2.160.20.70">
    <property type="match status" value="1"/>
</dbReference>
<accession>A0A9Q1KSP2</accession>
<keyword evidence="5" id="KW-0963">Cytoplasm</keyword>
<comment type="caution">
    <text evidence="9">The sequence shown here is derived from an EMBL/GenBank/DDBJ whole genome shotgun (WGS) entry which is preliminary data.</text>
</comment>
<dbReference type="InterPro" id="IPR006599">
    <property type="entry name" value="CARP_motif"/>
</dbReference>
<evidence type="ECO:0000256" key="2">
    <source>
        <dbReference type="ARBA" id="ARBA00004647"/>
    </source>
</evidence>
<dbReference type="AlphaFoldDB" id="A0A9Q1KSP2"/>
<evidence type="ECO:0000256" key="4">
    <source>
        <dbReference type="ARBA" id="ARBA00017559"/>
    </source>
</evidence>
<reference evidence="9" key="1">
    <citation type="submission" date="2022-04" db="EMBL/GenBank/DDBJ databases">
        <title>Carnegiea gigantea Genome sequencing and assembly v2.</title>
        <authorList>
            <person name="Copetti D."/>
            <person name="Sanderson M.J."/>
            <person name="Burquez A."/>
            <person name="Wojciechowski M.F."/>
        </authorList>
    </citation>
    <scope>NUCLEOTIDE SEQUENCE</scope>
    <source>
        <strain evidence="9">SGP5-SGP5p</strain>
        <tissue evidence="9">Aerial part</tissue>
    </source>
</reference>
<evidence type="ECO:0000256" key="1">
    <source>
        <dbReference type="ARBA" id="ARBA00004300"/>
    </source>
</evidence>
<evidence type="ECO:0000256" key="5">
    <source>
        <dbReference type="ARBA" id="ARBA00022490"/>
    </source>
</evidence>
<evidence type="ECO:0000313" key="10">
    <source>
        <dbReference type="Proteomes" id="UP001153076"/>
    </source>
</evidence>
<sequence>MAEDAAAPPSPDPIHLHSRREPFEYGLLPIPKLIFSDGTATLGILKEKLLQRCTSDSLRVDSAAIADCLQISGDHSRLVLDTLAAVLPFDSDLLVSAKPDEVESAGVNVFDLIIFLYIQTYKRLLPRGHKDLAAVTDVWPSTSAFDGYLSALSPLQLVRSNSRKFMPSQSDEESHQLSYLQKHLANILTLLAQPVEGEGDESLVLSMDRFEHLGFLIQFGGKGSETIPLSQAAPFFANSDPDMPAAAVSAAQVHDWLLQKIADSLDRLAEKASAKENGPSSGPDQDVAMTDVNAGSTKASTASKGLTFIEGISKSSYVKQAAEVKGSSLKVGMRNYVGLVCVNTDGINLRLYNGLFRGNMRYVVFSLIKVLNCHDSVIYVLAPLRYATIYGCSDATIVLGAVGKTIRIEHCERVHVIAAAKRVCIANCRECVFFLGVSQRPLIVGDNHKLQVGPYNTFYADLEEHLNQVGIEPTVNKWNEPLALGVVDPHDSLSHPAGVSDVQAETAALIDPDQFTNFFIPNWFAGELPCPTKDNPFSLPEAYMASQHKKHANLGEVKQILRETPLDEGKKRELSCALHLLFKDWLYASGNIRQLYCLQGD</sequence>
<dbReference type="EMBL" id="JAKOGI010000032">
    <property type="protein sequence ID" value="KAJ8448158.1"/>
    <property type="molecule type" value="Genomic_DNA"/>
</dbReference>